<protein>
    <recommendedName>
        <fullName evidence="2">DUF5641 domain-containing protein</fullName>
    </recommendedName>
</protein>
<feature type="domain" description="DUF5641" evidence="2">
    <location>
        <begin position="636"/>
        <end position="719"/>
    </location>
</feature>
<name>A0ABP1RR73_9HEXA</name>
<dbReference type="EMBL" id="CAXLJM020000099">
    <property type="protein sequence ID" value="CAL8133519.1"/>
    <property type="molecule type" value="Genomic_DNA"/>
</dbReference>
<dbReference type="PANTHER" id="PTHR47331:SF4">
    <property type="entry name" value="PEPTIDASE S1 DOMAIN-CONTAINING PROTEIN"/>
    <property type="match status" value="1"/>
</dbReference>
<reference evidence="3 4" key="1">
    <citation type="submission" date="2024-08" db="EMBL/GenBank/DDBJ databases">
        <authorList>
            <person name="Cucini C."/>
            <person name="Frati F."/>
        </authorList>
    </citation>
    <scope>NUCLEOTIDE SEQUENCE [LARGE SCALE GENOMIC DNA]</scope>
</reference>
<evidence type="ECO:0000256" key="1">
    <source>
        <dbReference type="SAM" id="MobiDB-lite"/>
    </source>
</evidence>
<feature type="region of interest" description="Disordered" evidence="1">
    <location>
        <begin position="442"/>
        <end position="464"/>
    </location>
</feature>
<evidence type="ECO:0000313" key="4">
    <source>
        <dbReference type="Proteomes" id="UP001642540"/>
    </source>
</evidence>
<comment type="caution">
    <text evidence="3">The sequence shown here is derived from an EMBL/GenBank/DDBJ whole genome shotgun (WGS) entry which is preliminary data.</text>
</comment>
<keyword evidence="4" id="KW-1185">Reference proteome</keyword>
<dbReference type="PANTHER" id="PTHR47331">
    <property type="entry name" value="PHD-TYPE DOMAIN-CONTAINING PROTEIN"/>
    <property type="match status" value="1"/>
</dbReference>
<dbReference type="InterPro" id="IPR040676">
    <property type="entry name" value="DUF5641"/>
</dbReference>
<dbReference type="Proteomes" id="UP001642540">
    <property type="component" value="Unassembled WGS sequence"/>
</dbReference>
<accession>A0ABP1RR73</accession>
<gene>
    <name evidence="3" type="ORF">ODALV1_LOCUS25105</name>
</gene>
<feature type="region of interest" description="Disordered" evidence="1">
    <location>
        <begin position="126"/>
        <end position="145"/>
    </location>
</feature>
<organism evidence="3 4">
    <name type="scientific">Orchesella dallaii</name>
    <dbReference type="NCBI Taxonomy" id="48710"/>
    <lineage>
        <taxon>Eukaryota</taxon>
        <taxon>Metazoa</taxon>
        <taxon>Ecdysozoa</taxon>
        <taxon>Arthropoda</taxon>
        <taxon>Hexapoda</taxon>
        <taxon>Collembola</taxon>
        <taxon>Entomobryomorpha</taxon>
        <taxon>Entomobryoidea</taxon>
        <taxon>Orchesellidae</taxon>
        <taxon>Orchesellinae</taxon>
        <taxon>Orchesella</taxon>
    </lineage>
</organism>
<evidence type="ECO:0000259" key="2">
    <source>
        <dbReference type="Pfam" id="PF18701"/>
    </source>
</evidence>
<evidence type="ECO:0000313" key="3">
    <source>
        <dbReference type="EMBL" id="CAL8133519.1"/>
    </source>
</evidence>
<sequence length="721" mass="80031">MPTVAKLVDFLENCISASRSSHHSGGGVTRASHHSSHSKCPCCEQAHTLYLCSSFRALSPLERVSVVKSKHLCYNCLSPNHGVSSCKSISVCRVCHKPHNTLLHFESTGGGHSNATPAASITFGIQYPPPASTEADNPQSSTEQSSFLSSSSFNVANHYSKVNGILPPTAEVEAQDRSAYFSPCRASLDPGSESSFITDKNATRLGRKKKESDTELTSYSFSSVERAATTVSCNVRSNVHNYVLNMNALVLPKVTGDLPSFSTGGAHTWAHLKDLTLADHQYLQSKEIDLFVGSDVTERIDRDGRILGAIYGPTARSSELEWFVTGPVGMQQGHSTSSSFMSICAHASTIEELGHQQTTPPKQFCENEGATKYSSHHCVIKDNSSITKLLVVDENSFSTSSGTSFNYDLCVGPTIKEDLSSYFCSFRLYPVALKQDVAKTNRQSLVPPEDQPQRASWSESHDHPIKEYRPSPETCGIASAPFTSTRSFQHVLEDEVYHVPQPNNVAASELSCIRQSFIVRVETECLLLNIFPCFSTLNRVTAHNLRFMYNCRVRNKTSRLCNVLSIQELQPSSRCFIGLSQQDFQPEISVPSLGNRILASSKFLASHTFASILNGQHTTVPPETEQPLSNVNRLSDWKTRQRAFQHMWQPWHPMLPREQTKDKLQFPNLNIKDFVLNMDENCCPFQWKRGRIVTTHHPPENLDRAVTPRNTTGEIDQPIIC</sequence>
<dbReference type="Pfam" id="PF18701">
    <property type="entry name" value="DUF5641"/>
    <property type="match status" value="1"/>
</dbReference>
<proteinExistence type="predicted"/>